<evidence type="ECO:0000313" key="1">
    <source>
        <dbReference type="EMBL" id="QQU00054.1"/>
    </source>
</evidence>
<organism evidence="1 2">
    <name type="scientific">Myroides odoratus</name>
    <name type="common">Flavobacterium odoratum</name>
    <dbReference type="NCBI Taxonomy" id="256"/>
    <lineage>
        <taxon>Bacteria</taxon>
        <taxon>Pseudomonadati</taxon>
        <taxon>Bacteroidota</taxon>
        <taxon>Flavobacteriia</taxon>
        <taxon>Flavobacteriales</taxon>
        <taxon>Flavobacteriaceae</taxon>
        <taxon>Myroides</taxon>
    </lineage>
</organism>
<dbReference type="EMBL" id="CP068108">
    <property type="protein sequence ID" value="QQU00054.1"/>
    <property type="molecule type" value="Genomic_DNA"/>
</dbReference>
<dbReference type="PROSITE" id="PS51257">
    <property type="entry name" value="PROKAR_LIPOPROTEIN"/>
    <property type="match status" value="1"/>
</dbReference>
<dbReference type="RefSeq" id="WP_002988922.1">
    <property type="nucleotide sequence ID" value="NZ_CP068108.1"/>
</dbReference>
<name>A0A9Q6Z3M2_MYROD</name>
<dbReference type="OrthoDB" id="1447551at2"/>
<gene>
    <name evidence="1" type="ORF">I6I88_18130</name>
</gene>
<protein>
    <submittedName>
        <fullName evidence="1">Uncharacterized protein</fullName>
    </submittedName>
</protein>
<proteinExistence type="predicted"/>
<sequence length="193" mass="21709">MKKIYICAALGLFFASCSTEEGTKESIQDVKTVNVVGQTNWKDIIDAINSSSVTSSYNTTDEIISGVENAAFANSDFKKLDMKDYVTPTVSEVEYLLNNNEATVLGQLNYSDATNYYLNQMLVVRGPWETNPATDKGVSARDKELLTFLTYTWGPDKDWEWDKKRRVAFVKGYEDSLARAIVLSLVLEKVEKK</sequence>
<accession>A0A9Q6Z3M2</accession>
<dbReference type="Proteomes" id="UP000596202">
    <property type="component" value="Chromosome"/>
</dbReference>
<reference evidence="1 2" key="1">
    <citation type="submission" date="2021-01" db="EMBL/GenBank/DDBJ databases">
        <title>FDA dAtabase for Regulatory Grade micrObial Sequences (FDA-ARGOS): Supporting development and validation of Infectious Disease Dx tests.</title>
        <authorList>
            <person name="Sproer C."/>
            <person name="Gronow S."/>
            <person name="Severitt S."/>
            <person name="Schroder I."/>
            <person name="Tallon L."/>
            <person name="Sadzewicz L."/>
            <person name="Zhao X."/>
            <person name="Boylan J."/>
            <person name="Ott S."/>
            <person name="Bowen H."/>
            <person name="Vavikolanu K."/>
            <person name="Mehta A."/>
            <person name="Aluvathingal J."/>
            <person name="Nadendla S."/>
            <person name="Lowell S."/>
            <person name="Myers T."/>
            <person name="Yan Y."/>
            <person name="Sichtig H."/>
        </authorList>
    </citation>
    <scope>NUCLEOTIDE SEQUENCE [LARGE SCALE GENOMIC DNA]</scope>
    <source>
        <strain evidence="1 2">FDAARGOS_1131</strain>
    </source>
</reference>
<dbReference type="GeneID" id="93529608"/>
<dbReference type="AlphaFoldDB" id="A0A9Q6Z3M2"/>
<evidence type="ECO:0000313" key="2">
    <source>
        <dbReference type="Proteomes" id="UP000596202"/>
    </source>
</evidence>